<gene>
    <name evidence="3" type="ORF">ACFSCX_19615</name>
</gene>
<dbReference type="Gene3D" id="2.130.10.10">
    <property type="entry name" value="YVTN repeat-like/Quinoprotein amine dehydrogenase"/>
    <property type="match status" value="1"/>
</dbReference>
<dbReference type="EMBL" id="JBHUEM010000046">
    <property type="protein sequence ID" value="MFD1738728.1"/>
    <property type="molecule type" value="Genomic_DNA"/>
</dbReference>
<protein>
    <submittedName>
        <fullName evidence="3">PQQ-binding-like beta-propeller repeat protein</fullName>
    </submittedName>
</protein>
<feature type="chain" id="PRO_5045968927" evidence="1">
    <location>
        <begin position="21"/>
        <end position="548"/>
    </location>
</feature>
<dbReference type="InterPro" id="IPR015943">
    <property type="entry name" value="WD40/YVTN_repeat-like_dom_sf"/>
</dbReference>
<feature type="domain" description="Pyrrolo-quinoline quinone repeat" evidence="2">
    <location>
        <begin position="454"/>
        <end position="544"/>
    </location>
</feature>
<evidence type="ECO:0000313" key="3">
    <source>
        <dbReference type="EMBL" id="MFD1738728.1"/>
    </source>
</evidence>
<reference evidence="4" key="1">
    <citation type="journal article" date="2019" name="Int. J. Syst. Evol. Microbiol.">
        <title>The Global Catalogue of Microorganisms (GCM) 10K type strain sequencing project: providing services to taxonomists for standard genome sequencing and annotation.</title>
        <authorList>
            <consortium name="The Broad Institute Genomics Platform"/>
            <consortium name="The Broad Institute Genome Sequencing Center for Infectious Disease"/>
            <person name="Wu L."/>
            <person name="Ma J."/>
        </authorList>
    </citation>
    <scope>NUCLEOTIDE SEQUENCE [LARGE SCALE GENOMIC DNA]</scope>
    <source>
        <strain evidence="4">CCUG 49339</strain>
    </source>
</reference>
<dbReference type="PANTHER" id="PTHR34512">
    <property type="entry name" value="CELL SURFACE PROTEIN"/>
    <property type="match status" value="1"/>
</dbReference>
<dbReference type="SUPFAM" id="SSF50998">
    <property type="entry name" value="Quinoprotein alcohol dehydrogenase-like"/>
    <property type="match status" value="1"/>
</dbReference>
<dbReference type="Pfam" id="PF13360">
    <property type="entry name" value="PQQ_2"/>
    <property type="match status" value="1"/>
</dbReference>
<sequence length="548" mass="60828">MNIKSLIVALQLMALPMGCASSIHVNKEVAANTNNTSSTHSYSERSPTTKHQIPSNRELYIPIIELQKTAPTNITYSTQGNLISEVIQTFPQQYTDVSGVLTFRGNHLRDSPSYGNIPSNPFALQEKWTFTTSSSPKWGGGAGWTGQPSIIKWDHELKQMMNIRKEFKSNEQFVEVIYASLDGNVYFFDHVSGKQSRPPIQINNPIKGSISLDPRGYPLLYVGQGIPQTGNSHIGFRIYSLLDGSLLHFIKGTDSYAYRTWGAFDGAPLINRDTDTMFLGGENGLFYAVKLNTIFDKQGGHISIQPETQKYRYKIEKQLYQGIENSVAAYKNLIFFSDNEGTLQAIDMLDMSPVWALPPTDDTDASIVIDIQNDTPYLYTGTEVDKQGSKGDSILRKVNGLTGKIVWQIEIPALSILGENPVNGGLLATPIIGKHDLKNLVIFTICRYKSLNAGLLIALDKETGEEKWRWEMPNYAWSSPVDVYTKENTGYIVQCDSQGGIYLLKGSSGKMIHSMQFNGFNIEASPAVYEDTIVVANRGGQIGAFIIK</sequence>
<dbReference type="PANTHER" id="PTHR34512:SF30">
    <property type="entry name" value="OUTER MEMBRANE PROTEIN ASSEMBLY FACTOR BAMB"/>
    <property type="match status" value="1"/>
</dbReference>
<evidence type="ECO:0000313" key="4">
    <source>
        <dbReference type="Proteomes" id="UP001597214"/>
    </source>
</evidence>
<feature type="signal peptide" evidence="1">
    <location>
        <begin position="1"/>
        <end position="20"/>
    </location>
</feature>
<keyword evidence="4" id="KW-1185">Reference proteome</keyword>
<dbReference type="InterPro" id="IPR011047">
    <property type="entry name" value="Quinoprotein_ADH-like_sf"/>
</dbReference>
<proteinExistence type="predicted"/>
<dbReference type="Proteomes" id="UP001597214">
    <property type="component" value="Unassembled WGS sequence"/>
</dbReference>
<comment type="caution">
    <text evidence="3">The sequence shown here is derived from an EMBL/GenBank/DDBJ whole genome shotgun (WGS) entry which is preliminary data.</text>
</comment>
<accession>A0ABW4LVV5</accession>
<dbReference type="InterPro" id="IPR002372">
    <property type="entry name" value="PQQ_rpt_dom"/>
</dbReference>
<evidence type="ECO:0000256" key="1">
    <source>
        <dbReference type="SAM" id="SignalP"/>
    </source>
</evidence>
<name>A0ABW4LVV5_9BACI</name>
<evidence type="ECO:0000259" key="2">
    <source>
        <dbReference type="Pfam" id="PF13360"/>
    </source>
</evidence>
<keyword evidence="1" id="KW-0732">Signal</keyword>
<dbReference type="RefSeq" id="WP_377929947.1">
    <property type="nucleotide sequence ID" value="NZ_JBHUEM010000046.1"/>
</dbReference>
<organism evidence="3 4">
    <name type="scientific">Bacillus salitolerans</name>
    <dbReference type="NCBI Taxonomy" id="1437434"/>
    <lineage>
        <taxon>Bacteria</taxon>
        <taxon>Bacillati</taxon>
        <taxon>Bacillota</taxon>
        <taxon>Bacilli</taxon>
        <taxon>Bacillales</taxon>
        <taxon>Bacillaceae</taxon>
        <taxon>Bacillus</taxon>
    </lineage>
</organism>